<evidence type="ECO:0000313" key="1">
    <source>
        <dbReference type="EMBL" id="RSM87537.1"/>
    </source>
</evidence>
<dbReference type="Proteomes" id="UP000287547">
    <property type="component" value="Unassembled WGS sequence"/>
</dbReference>
<protein>
    <submittedName>
        <fullName evidence="1">Uncharacterized protein</fullName>
    </submittedName>
</protein>
<sequence length="75" mass="7761">MPAAVCAEAVRVVPGADIASVTVIDDRAAWTAASTEERAIEIDSQLLALYAAVVTLELSGRGQPRSDEAWCSASG</sequence>
<name>A0A428ZHI4_KIBAR</name>
<organism evidence="1 2">
    <name type="scientific">Kibdelosporangium aridum</name>
    <dbReference type="NCBI Taxonomy" id="2030"/>
    <lineage>
        <taxon>Bacteria</taxon>
        <taxon>Bacillati</taxon>
        <taxon>Actinomycetota</taxon>
        <taxon>Actinomycetes</taxon>
        <taxon>Pseudonocardiales</taxon>
        <taxon>Pseudonocardiaceae</taxon>
        <taxon>Kibdelosporangium</taxon>
    </lineage>
</organism>
<comment type="caution">
    <text evidence="1">The sequence shown here is derived from an EMBL/GenBank/DDBJ whole genome shotgun (WGS) entry which is preliminary data.</text>
</comment>
<dbReference type="EMBL" id="QHKI01000006">
    <property type="protein sequence ID" value="RSM87537.1"/>
    <property type="molecule type" value="Genomic_DNA"/>
</dbReference>
<dbReference type="AlphaFoldDB" id="A0A428ZHI4"/>
<proteinExistence type="predicted"/>
<gene>
    <name evidence="1" type="ORF">DMH04_11020</name>
</gene>
<evidence type="ECO:0000313" key="2">
    <source>
        <dbReference type="Proteomes" id="UP000287547"/>
    </source>
</evidence>
<reference evidence="1 2" key="1">
    <citation type="submission" date="2018-05" db="EMBL/GenBank/DDBJ databases">
        <title>Evolution of GPA BGCs.</title>
        <authorList>
            <person name="Waglechner N."/>
            <person name="Wright G.D."/>
        </authorList>
    </citation>
    <scope>NUCLEOTIDE SEQUENCE [LARGE SCALE GENOMIC DNA]</scope>
    <source>
        <strain evidence="1 2">A82846</strain>
    </source>
</reference>
<accession>A0A428ZHI4</accession>